<proteinExistence type="predicted"/>
<reference evidence="1 2" key="1">
    <citation type="submission" date="2019-06" db="EMBL/GenBank/DDBJ databases">
        <authorList>
            <person name="Srinivasan S."/>
        </authorList>
    </citation>
    <scope>NUCLEOTIDE SEQUENCE [LARGE SCALE GENOMIC DNA]</scope>
    <source>
        <strain evidence="1 2">17J68-5</strain>
    </source>
</reference>
<evidence type="ECO:0000313" key="1">
    <source>
        <dbReference type="EMBL" id="QDA61530.1"/>
    </source>
</evidence>
<sequence length="152" mass="17384">MHLANYLGLVDTSEKLLADALEKVARHHKDEPDVEQTCLLLSAWSRQHHGRLQPFIAKYSEDKSPEPDRLHNALFDGVRNGSLGLLRDLHDLWLLANEVDLCWIVISQAALGLRDKELEALCTHCKKETRRQLDWLMTRMKQAAPQTLIVAD</sequence>
<dbReference type="OrthoDB" id="669978at2"/>
<evidence type="ECO:0000313" key="2">
    <source>
        <dbReference type="Proteomes" id="UP000305398"/>
    </source>
</evidence>
<keyword evidence="2" id="KW-1185">Reference proteome</keyword>
<accession>A0A5B8A2L7</accession>
<organism evidence="1 2">
    <name type="scientific">Hymenobacter jejuensis</name>
    <dbReference type="NCBI Taxonomy" id="2502781"/>
    <lineage>
        <taxon>Bacteria</taxon>
        <taxon>Pseudomonadati</taxon>
        <taxon>Bacteroidota</taxon>
        <taxon>Cytophagia</taxon>
        <taxon>Cytophagales</taxon>
        <taxon>Hymenobacteraceae</taxon>
        <taxon>Hymenobacter</taxon>
    </lineage>
</organism>
<name>A0A5B8A2L7_9BACT</name>
<dbReference type="EMBL" id="CP040896">
    <property type="protein sequence ID" value="QDA61530.1"/>
    <property type="molecule type" value="Genomic_DNA"/>
</dbReference>
<protein>
    <submittedName>
        <fullName evidence="1">Molybdopterin oxidoreductase</fullName>
    </submittedName>
</protein>
<gene>
    <name evidence="1" type="ORF">FHG12_16125</name>
</gene>
<dbReference type="KEGG" id="hyj:FHG12_16125"/>
<dbReference type="AlphaFoldDB" id="A0A5B8A2L7"/>
<dbReference type="Proteomes" id="UP000305398">
    <property type="component" value="Chromosome"/>
</dbReference>
<dbReference type="RefSeq" id="WP_139516704.1">
    <property type="nucleotide sequence ID" value="NZ_CP040896.1"/>
</dbReference>